<name>A0A0G0P1B8_9BACT</name>
<proteinExistence type="predicted"/>
<dbReference type="Proteomes" id="UP000034774">
    <property type="component" value="Unassembled WGS sequence"/>
</dbReference>
<dbReference type="STRING" id="1618572.UT17_C0004G0252"/>
<sequence length="80" mass="9195">MTEVLFDSDQIRLSLIKDAYGRGMRYGQITPDMQIAQWLAVGLKRMEEGQDLFPESLEAIDRMGGTDHPDPFIDPRRKLI</sequence>
<dbReference type="AlphaFoldDB" id="A0A0G0P1B8"/>
<evidence type="ECO:0000313" key="2">
    <source>
        <dbReference type="Proteomes" id="UP000034774"/>
    </source>
</evidence>
<gene>
    <name evidence="1" type="ORF">UT17_C0004G0252</name>
</gene>
<protein>
    <submittedName>
        <fullName evidence="1">Uncharacterized protein</fullName>
    </submittedName>
</protein>
<organism evidence="1 2">
    <name type="scientific">Candidatus Woesebacteria bacterium GW2011_GWB1_39_10</name>
    <dbReference type="NCBI Taxonomy" id="1618572"/>
    <lineage>
        <taxon>Bacteria</taxon>
        <taxon>Candidatus Woeseibacteriota</taxon>
    </lineage>
</organism>
<accession>A0A0G0P1B8</accession>
<evidence type="ECO:0000313" key="1">
    <source>
        <dbReference type="EMBL" id="KKQ91904.1"/>
    </source>
</evidence>
<reference evidence="1 2" key="1">
    <citation type="journal article" date="2015" name="Nature">
        <title>rRNA introns, odd ribosomes, and small enigmatic genomes across a large radiation of phyla.</title>
        <authorList>
            <person name="Brown C.T."/>
            <person name="Hug L.A."/>
            <person name="Thomas B.C."/>
            <person name="Sharon I."/>
            <person name="Castelle C.J."/>
            <person name="Singh A."/>
            <person name="Wilkins M.J."/>
            <person name="Williams K.H."/>
            <person name="Banfield J.F."/>
        </authorList>
    </citation>
    <scope>NUCLEOTIDE SEQUENCE [LARGE SCALE GENOMIC DNA]</scope>
</reference>
<dbReference type="EMBL" id="LBVU01000004">
    <property type="protein sequence ID" value="KKQ91904.1"/>
    <property type="molecule type" value="Genomic_DNA"/>
</dbReference>
<comment type="caution">
    <text evidence="1">The sequence shown here is derived from an EMBL/GenBank/DDBJ whole genome shotgun (WGS) entry which is preliminary data.</text>
</comment>